<keyword evidence="3" id="KW-1185">Reference proteome</keyword>
<dbReference type="Gene3D" id="3.30.360.10">
    <property type="entry name" value="Dihydrodipicolinate Reductase, domain 2"/>
    <property type="match status" value="1"/>
</dbReference>
<gene>
    <name evidence="2" type="ORF">G3N56_06855</name>
</gene>
<dbReference type="Proteomes" id="UP000469724">
    <property type="component" value="Unassembled WGS sequence"/>
</dbReference>
<dbReference type="SUPFAM" id="SSF51735">
    <property type="entry name" value="NAD(P)-binding Rossmann-fold domains"/>
    <property type="match status" value="1"/>
</dbReference>
<dbReference type="Pfam" id="PF03435">
    <property type="entry name" value="Sacchrp_dh_NADP"/>
    <property type="match status" value="1"/>
</dbReference>
<dbReference type="EMBL" id="JAAGRQ010000020">
    <property type="protein sequence ID" value="NDY56462.1"/>
    <property type="molecule type" value="Genomic_DNA"/>
</dbReference>
<accession>A0A7K3NJU3</accession>
<dbReference type="RefSeq" id="WP_163301514.1">
    <property type="nucleotide sequence ID" value="NZ_JAAGRQ010000020.1"/>
</dbReference>
<proteinExistence type="predicted"/>
<dbReference type="AlphaFoldDB" id="A0A7K3NJU3"/>
<dbReference type="InterPro" id="IPR005097">
    <property type="entry name" value="Sacchrp_dh_NADP-bd"/>
</dbReference>
<comment type="caution">
    <text evidence="2">The sequence shown here is derived from an EMBL/GenBank/DDBJ whole genome shotgun (WGS) entry which is preliminary data.</text>
</comment>
<dbReference type="PANTHER" id="PTHR43796:SF2">
    <property type="entry name" value="CARBOXYNORSPERMIDINE SYNTHASE"/>
    <property type="match status" value="1"/>
</dbReference>
<name>A0A7K3NJU3_9BACT</name>
<sequence>MGKTVLLLGTGAMGSLAAQTVSAFDEVEALILASLDAAEAEKAAVTCRGSATAVAIDVTDQERLVQLMRRADVVLNCVGPFFRFGLPILEAAITAGVDYLDICDDPEPTKKMLDLDATARQAGTTAIIGMGASPGLNNLLGAMVRANLDETDLLVAGWNIEEKTGDALVFSAAVIHWMEQCSGTILECRDGALVDGRPLEDLVIDYPGRGKRTIYTVGHPEPVSFHYSWPEVRRTHCGMVMPSAWIGMFRSYRDAIDAGKMTLEEAGRDLVKNAAEAGFLSALLTHLSRLVDGPRLPLFFVLGQGARHGKPATVAASLRATPPDMASMTGIPLALGAIMHLRGQTSGTGVMAPERAFAPKDFFELFAPYCTLPRPCPADRLVELVRA</sequence>
<evidence type="ECO:0000313" key="3">
    <source>
        <dbReference type="Proteomes" id="UP000469724"/>
    </source>
</evidence>
<protein>
    <submittedName>
        <fullName evidence="2">Saccharopine dehydrogenase</fullName>
    </submittedName>
</protein>
<dbReference type="PANTHER" id="PTHR43796">
    <property type="entry name" value="CARBOXYNORSPERMIDINE SYNTHASE"/>
    <property type="match status" value="1"/>
</dbReference>
<dbReference type="InterPro" id="IPR036291">
    <property type="entry name" value="NAD(P)-bd_dom_sf"/>
</dbReference>
<reference evidence="2 3" key="1">
    <citation type="submission" date="2020-02" db="EMBL/GenBank/DDBJ databases">
        <title>Comparative genomics of sulfur disproportionating microorganisms.</title>
        <authorList>
            <person name="Ward L.M."/>
            <person name="Bertran E."/>
            <person name="Johnston D.T."/>
        </authorList>
    </citation>
    <scope>NUCLEOTIDE SEQUENCE [LARGE SCALE GENOMIC DNA]</scope>
    <source>
        <strain evidence="2 3">DSM 3696</strain>
    </source>
</reference>
<dbReference type="Gene3D" id="3.40.50.720">
    <property type="entry name" value="NAD(P)-binding Rossmann-like Domain"/>
    <property type="match status" value="1"/>
</dbReference>
<feature type="domain" description="Saccharopine dehydrogenase NADP binding" evidence="1">
    <location>
        <begin position="5"/>
        <end position="127"/>
    </location>
</feature>
<organism evidence="2 3">
    <name type="scientific">Desulfolutivibrio sulfodismutans</name>
    <dbReference type="NCBI Taxonomy" id="63561"/>
    <lineage>
        <taxon>Bacteria</taxon>
        <taxon>Pseudomonadati</taxon>
        <taxon>Thermodesulfobacteriota</taxon>
        <taxon>Desulfovibrionia</taxon>
        <taxon>Desulfovibrionales</taxon>
        <taxon>Desulfovibrionaceae</taxon>
        <taxon>Desulfolutivibrio</taxon>
    </lineage>
</organism>
<evidence type="ECO:0000313" key="2">
    <source>
        <dbReference type="EMBL" id="NDY56462.1"/>
    </source>
</evidence>
<evidence type="ECO:0000259" key="1">
    <source>
        <dbReference type="Pfam" id="PF03435"/>
    </source>
</evidence>